<name>A0AAV9PS07_9PEZI</name>
<feature type="transmembrane region" description="Helical" evidence="2">
    <location>
        <begin position="112"/>
        <end position="137"/>
    </location>
</feature>
<reference evidence="3 4" key="1">
    <citation type="submission" date="2023-06" db="EMBL/GenBank/DDBJ databases">
        <title>Black Yeasts Isolated from many extreme environments.</title>
        <authorList>
            <person name="Coleine C."/>
            <person name="Stajich J.E."/>
            <person name="Selbmann L."/>
        </authorList>
    </citation>
    <scope>NUCLEOTIDE SEQUENCE [LARGE SCALE GENOMIC DNA]</scope>
    <source>
        <strain evidence="3 4">CCFEE 5887</strain>
    </source>
</reference>
<dbReference type="AlphaFoldDB" id="A0AAV9PS07"/>
<keyword evidence="2" id="KW-0812">Transmembrane</keyword>
<feature type="compositionally biased region" description="Polar residues" evidence="1">
    <location>
        <begin position="1"/>
        <end position="10"/>
    </location>
</feature>
<evidence type="ECO:0000256" key="2">
    <source>
        <dbReference type="SAM" id="Phobius"/>
    </source>
</evidence>
<evidence type="ECO:0000256" key="1">
    <source>
        <dbReference type="SAM" id="MobiDB-lite"/>
    </source>
</evidence>
<dbReference type="Proteomes" id="UP001345827">
    <property type="component" value="Unassembled WGS sequence"/>
</dbReference>
<dbReference type="PANTHER" id="PTHR35041">
    <property type="entry name" value="MEDIATOR OF RNA POLYMERASE II TRANSCRIPTION SUBUNIT 1"/>
    <property type="match status" value="1"/>
</dbReference>
<evidence type="ECO:0000313" key="3">
    <source>
        <dbReference type="EMBL" id="KAK5527789.1"/>
    </source>
</evidence>
<feature type="transmembrane region" description="Helical" evidence="2">
    <location>
        <begin position="157"/>
        <end position="176"/>
    </location>
</feature>
<feature type="transmembrane region" description="Helical" evidence="2">
    <location>
        <begin position="217"/>
        <end position="241"/>
    </location>
</feature>
<keyword evidence="4" id="KW-1185">Reference proteome</keyword>
<comment type="caution">
    <text evidence="3">The sequence shown here is derived from an EMBL/GenBank/DDBJ whole genome shotgun (WGS) entry which is preliminary data.</text>
</comment>
<dbReference type="EMBL" id="JAXLQG010000033">
    <property type="protein sequence ID" value="KAK5527789.1"/>
    <property type="molecule type" value="Genomic_DNA"/>
</dbReference>
<feature type="compositionally biased region" description="Polar residues" evidence="1">
    <location>
        <begin position="28"/>
        <end position="46"/>
    </location>
</feature>
<feature type="region of interest" description="Disordered" evidence="1">
    <location>
        <begin position="1"/>
        <end position="81"/>
    </location>
</feature>
<feature type="compositionally biased region" description="Polar residues" evidence="1">
    <location>
        <begin position="54"/>
        <end position="65"/>
    </location>
</feature>
<accession>A0AAV9PS07</accession>
<organism evidence="3 4">
    <name type="scientific">Vermiconidia calcicola</name>
    <dbReference type="NCBI Taxonomy" id="1690605"/>
    <lineage>
        <taxon>Eukaryota</taxon>
        <taxon>Fungi</taxon>
        <taxon>Dikarya</taxon>
        <taxon>Ascomycota</taxon>
        <taxon>Pezizomycotina</taxon>
        <taxon>Dothideomycetes</taxon>
        <taxon>Dothideomycetidae</taxon>
        <taxon>Mycosphaerellales</taxon>
        <taxon>Extremaceae</taxon>
        <taxon>Vermiconidia</taxon>
    </lineage>
</organism>
<dbReference type="PANTHER" id="PTHR35041:SF6">
    <property type="entry name" value="FORMYLMETHIONINE DEFORMYLASE-LIKE PROTEIN-RELATED"/>
    <property type="match status" value="1"/>
</dbReference>
<gene>
    <name evidence="3" type="ORF">LTR25_010920</name>
</gene>
<evidence type="ECO:0000313" key="4">
    <source>
        <dbReference type="Proteomes" id="UP001345827"/>
    </source>
</evidence>
<feature type="transmembrane region" description="Helical" evidence="2">
    <location>
        <begin position="589"/>
        <end position="611"/>
    </location>
</feature>
<keyword evidence="2" id="KW-0472">Membrane</keyword>
<sequence>MAMPQTQCRQPSVEANADNDDLVEREVSSTPLQPTPTDEAQDSEANNFDGAQESGVSSPSINASTYHERRIARKPVPGMSKSSHRYAFHAIPQTGLDQASRSPYEESRPRKIYWLIPTMTMGLFLLGLGMAIGHHFFLQSLHNKTVSNQVWINRYSLAMAFVVKFSFAAAISTAYVQRLWYSLQHTKHGVTVQAIDALFTVQESLIKLFTADLWRSAFLAALMAIIIWLIPLAALISPTALSVGSLTRSSKLLDCVVPTLRMRDQDWQAYGMALSLSTVSYTATSYSPSMTTRRLVGSTCQGGQPLDWTSPCGSNCSYEVSFIAPSIKCSRTPDIDDPEAPWTLSQPSYSDGSSYWFSGYGSGYNYSFADEQTLYDPLYYAGLNDHTSQFWVGVSDVFSPVLSETQSVEQGLNIHVYVCDFMNSSYRVRTKYVDGQQTNELLNISHVNRVDLSSKAWNNEGPGGAGPIDSNGIRQDMSPDALDLASVYQTMISMINGSIIRDPREELVDQTTISLVPTLITQYNGSTQYGQAELAVPHLEIGPLIEELSHNISISLLSEPRLQVTNTSTTSCATSVTSTVWKYSALPLIAAYASAVGLTILCLVVGAHAMLSSGAVRDKAFSTVVRTTRTSELDVLGSSPDNGALPLAPGAEKIRLVLSSGEARAAFRLSKQSTKC</sequence>
<proteinExistence type="predicted"/>
<protein>
    <submittedName>
        <fullName evidence="3">Uncharacterized protein</fullName>
    </submittedName>
</protein>
<keyword evidence="2" id="KW-1133">Transmembrane helix</keyword>